<dbReference type="CDD" id="cd03443">
    <property type="entry name" value="PaaI_thioesterase"/>
    <property type="match status" value="1"/>
</dbReference>
<dbReference type="KEGG" id="ome:OLMES_4363"/>
<dbReference type="Pfam" id="PF03061">
    <property type="entry name" value="4HBT"/>
    <property type="match status" value="1"/>
</dbReference>
<proteinExistence type="predicted"/>
<dbReference type="Proteomes" id="UP000196027">
    <property type="component" value="Chromosome"/>
</dbReference>
<dbReference type="RefSeq" id="WP_232465169.1">
    <property type="nucleotide sequence ID" value="NZ_CP021425.1"/>
</dbReference>
<protein>
    <recommendedName>
        <fullName evidence="1">Thioesterase domain-containing protein</fullName>
    </recommendedName>
</protein>
<dbReference type="Gene3D" id="3.10.129.10">
    <property type="entry name" value="Hotdog Thioesterase"/>
    <property type="match status" value="1"/>
</dbReference>
<dbReference type="GO" id="GO:0016790">
    <property type="term" value="F:thiolester hydrolase activity"/>
    <property type="evidence" value="ECO:0007669"/>
    <property type="project" value="UniProtKB-ARBA"/>
</dbReference>
<keyword evidence="3" id="KW-1185">Reference proteome</keyword>
<dbReference type="InterPro" id="IPR006683">
    <property type="entry name" value="Thioestr_dom"/>
</dbReference>
<reference evidence="2 3" key="1">
    <citation type="submission" date="2017-05" db="EMBL/GenBank/DDBJ databases">
        <title>Genomic insights into alkan degradation activity of Oleiphilus messinensis.</title>
        <authorList>
            <person name="Kozyavkin S.A."/>
            <person name="Slesarev A.I."/>
            <person name="Golyshin P.N."/>
            <person name="Korzhenkov A."/>
            <person name="Golyshina O.N."/>
            <person name="Toshchakov S.V."/>
        </authorList>
    </citation>
    <scope>NUCLEOTIDE SEQUENCE [LARGE SCALE GENOMIC DNA]</scope>
    <source>
        <strain evidence="2 3">ME102</strain>
    </source>
</reference>
<sequence length="140" mass="15758">MSESTVFEAPRMNKVQKEMLENTPFVEFLGLEAVSSGKGIAYQVSFREEHIGNTLLRTFHGGILASFGEITAALYLVQSLDLDKEPSCNSMTFDYLRPAFAGSIRAEPRLIRAGRRFIVVSVDIYLDKKLVSIGRFIYTR</sequence>
<dbReference type="InterPro" id="IPR029069">
    <property type="entry name" value="HotDog_dom_sf"/>
</dbReference>
<accession>A0A1Y0IDL3</accession>
<organism evidence="2 3">
    <name type="scientific">Oleiphilus messinensis</name>
    <dbReference type="NCBI Taxonomy" id="141451"/>
    <lineage>
        <taxon>Bacteria</taxon>
        <taxon>Pseudomonadati</taxon>
        <taxon>Pseudomonadota</taxon>
        <taxon>Gammaproteobacteria</taxon>
        <taxon>Oceanospirillales</taxon>
        <taxon>Oleiphilaceae</taxon>
        <taxon>Oleiphilus</taxon>
    </lineage>
</organism>
<evidence type="ECO:0000313" key="2">
    <source>
        <dbReference type="EMBL" id="ARU58360.1"/>
    </source>
</evidence>
<name>A0A1Y0IDL3_9GAMM</name>
<evidence type="ECO:0000313" key="3">
    <source>
        <dbReference type="Proteomes" id="UP000196027"/>
    </source>
</evidence>
<dbReference type="AlphaFoldDB" id="A0A1Y0IDL3"/>
<dbReference type="SUPFAM" id="SSF54637">
    <property type="entry name" value="Thioesterase/thiol ester dehydrase-isomerase"/>
    <property type="match status" value="1"/>
</dbReference>
<feature type="domain" description="Thioesterase" evidence="1">
    <location>
        <begin position="58"/>
        <end position="129"/>
    </location>
</feature>
<evidence type="ECO:0000259" key="1">
    <source>
        <dbReference type="Pfam" id="PF03061"/>
    </source>
</evidence>
<dbReference type="EMBL" id="CP021425">
    <property type="protein sequence ID" value="ARU58360.1"/>
    <property type="molecule type" value="Genomic_DNA"/>
</dbReference>
<gene>
    <name evidence="2" type="ORF">OLMES_4363</name>
</gene>